<accession>A0A9N8VHP5</accession>
<name>A0A9N8VHP5_9GLOM</name>
<sequence length="76" mass="8776">MKSFSIIAQARHINYINEKLNLKKPSINKPILITADEEQVQLTESSMKKEELILKKDKLLVILQQVQELTNNNEAD</sequence>
<dbReference type="Proteomes" id="UP000789759">
    <property type="component" value="Unassembled WGS sequence"/>
</dbReference>
<proteinExistence type="predicted"/>
<gene>
    <name evidence="1" type="ORF">CPELLU_LOCUS397</name>
</gene>
<protein>
    <submittedName>
        <fullName evidence="1">15565_t:CDS:1</fullName>
    </submittedName>
</protein>
<keyword evidence="2" id="KW-1185">Reference proteome</keyword>
<evidence type="ECO:0000313" key="2">
    <source>
        <dbReference type="Proteomes" id="UP000789759"/>
    </source>
</evidence>
<dbReference type="EMBL" id="CAJVQA010000106">
    <property type="protein sequence ID" value="CAG8456118.1"/>
    <property type="molecule type" value="Genomic_DNA"/>
</dbReference>
<evidence type="ECO:0000313" key="1">
    <source>
        <dbReference type="EMBL" id="CAG8456118.1"/>
    </source>
</evidence>
<organism evidence="1 2">
    <name type="scientific">Cetraspora pellucida</name>
    <dbReference type="NCBI Taxonomy" id="1433469"/>
    <lineage>
        <taxon>Eukaryota</taxon>
        <taxon>Fungi</taxon>
        <taxon>Fungi incertae sedis</taxon>
        <taxon>Mucoromycota</taxon>
        <taxon>Glomeromycotina</taxon>
        <taxon>Glomeromycetes</taxon>
        <taxon>Diversisporales</taxon>
        <taxon>Gigasporaceae</taxon>
        <taxon>Cetraspora</taxon>
    </lineage>
</organism>
<dbReference type="AlphaFoldDB" id="A0A9N8VHP5"/>
<reference evidence="1" key="1">
    <citation type="submission" date="2021-06" db="EMBL/GenBank/DDBJ databases">
        <authorList>
            <person name="Kallberg Y."/>
            <person name="Tangrot J."/>
            <person name="Rosling A."/>
        </authorList>
    </citation>
    <scope>NUCLEOTIDE SEQUENCE</scope>
    <source>
        <strain evidence="1">FL966</strain>
    </source>
</reference>
<dbReference type="OrthoDB" id="2378260at2759"/>
<comment type="caution">
    <text evidence="1">The sequence shown here is derived from an EMBL/GenBank/DDBJ whole genome shotgun (WGS) entry which is preliminary data.</text>
</comment>